<feature type="disulfide bond" evidence="3">
    <location>
        <begin position="293"/>
        <end position="329"/>
    </location>
</feature>
<keyword evidence="4" id="KW-0064">Aspartyl protease</keyword>
<proteinExistence type="inferred from homology"/>
<evidence type="ECO:0000256" key="5">
    <source>
        <dbReference type="SAM" id="SignalP"/>
    </source>
</evidence>
<dbReference type="InterPro" id="IPR021109">
    <property type="entry name" value="Peptidase_aspartic_dom_sf"/>
</dbReference>
<feature type="signal peptide" evidence="5">
    <location>
        <begin position="1"/>
        <end position="19"/>
    </location>
</feature>
<keyword evidence="4" id="KW-0378">Hydrolase</keyword>
<dbReference type="Pfam" id="PF00026">
    <property type="entry name" value="Asp"/>
    <property type="match status" value="1"/>
</dbReference>
<evidence type="ECO:0000256" key="3">
    <source>
        <dbReference type="PIRSR" id="PIRSR601461-2"/>
    </source>
</evidence>
<dbReference type="CDD" id="cd05471">
    <property type="entry name" value="pepsin_like"/>
    <property type="match status" value="1"/>
</dbReference>
<reference evidence="7" key="1">
    <citation type="journal article" date="2013" name="Genetics">
        <title>The draft genome and transcriptome of Panagrellus redivivus are shaped by the harsh demands of a free-living lifestyle.</title>
        <authorList>
            <person name="Srinivasan J."/>
            <person name="Dillman A.R."/>
            <person name="Macchietto M.G."/>
            <person name="Heikkinen L."/>
            <person name="Lakso M."/>
            <person name="Fracchia K.M."/>
            <person name="Antoshechkin I."/>
            <person name="Mortazavi A."/>
            <person name="Wong G."/>
            <person name="Sternberg P.W."/>
        </authorList>
    </citation>
    <scope>NUCLEOTIDE SEQUENCE [LARGE SCALE GENOMIC DNA]</scope>
    <source>
        <strain evidence="7">MT8872</strain>
    </source>
</reference>
<evidence type="ECO:0000259" key="6">
    <source>
        <dbReference type="PROSITE" id="PS51767"/>
    </source>
</evidence>
<dbReference type="GO" id="GO:0005764">
    <property type="term" value="C:lysosome"/>
    <property type="evidence" value="ECO:0007669"/>
    <property type="project" value="TreeGrafter"/>
</dbReference>
<dbReference type="PANTHER" id="PTHR47966">
    <property type="entry name" value="BETA-SITE APP-CLEAVING ENZYME, ISOFORM A-RELATED"/>
    <property type="match status" value="1"/>
</dbReference>
<feature type="chain" id="PRO_5028983754" evidence="5">
    <location>
        <begin position="20"/>
        <end position="371"/>
    </location>
</feature>
<feature type="disulfide bond" evidence="3">
    <location>
        <begin position="90"/>
        <end position="95"/>
    </location>
</feature>
<dbReference type="GO" id="GO:0006508">
    <property type="term" value="P:proteolysis"/>
    <property type="evidence" value="ECO:0007669"/>
    <property type="project" value="UniProtKB-KW"/>
</dbReference>
<feature type="active site" evidence="2">
    <location>
        <position position="256"/>
    </location>
</feature>
<dbReference type="InterPro" id="IPR034164">
    <property type="entry name" value="Pepsin-like_dom"/>
</dbReference>
<keyword evidence="7" id="KW-1185">Reference proteome</keyword>
<keyword evidence="5" id="KW-0732">Signal</keyword>
<dbReference type="Gene3D" id="2.40.70.10">
    <property type="entry name" value="Acid Proteases"/>
    <property type="match status" value="2"/>
</dbReference>
<keyword evidence="4" id="KW-0645">Protease</keyword>
<dbReference type="PANTHER" id="PTHR47966:SF45">
    <property type="entry name" value="PEPTIDASE A1 DOMAIN-CONTAINING PROTEIN"/>
    <property type="match status" value="1"/>
</dbReference>
<name>A0A7E4ZXE0_PANRE</name>
<evidence type="ECO:0000256" key="4">
    <source>
        <dbReference type="RuleBase" id="RU000454"/>
    </source>
</evidence>
<dbReference type="WBParaSite" id="Pan_g23431.t1">
    <property type="protein sequence ID" value="Pan_g23431.t1"/>
    <property type="gene ID" value="Pan_g23431"/>
</dbReference>
<evidence type="ECO:0000313" key="8">
    <source>
        <dbReference type="WBParaSite" id="Pan_g23431.t1"/>
    </source>
</evidence>
<keyword evidence="3" id="KW-1015">Disulfide bond</keyword>
<dbReference type="GO" id="GO:0004190">
    <property type="term" value="F:aspartic-type endopeptidase activity"/>
    <property type="evidence" value="ECO:0007669"/>
    <property type="project" value="UniProtKB-KW"/>
</dbReference>
<dbReference type="AlphaFoldDB" id="A0A7E4ZXE0"/>
<protein>
    <submittedName>
        <fullName evidence="8">Peptidase A1 domain-containing protein</fullName>
    </submittedName>
</protein>
<reference evidence="8" key="2">
    <citation type="submission" date="2020-10" db="UniProtKB">
        <authorList>
            <consortium name="WormBaseParasite"/>
        </authorList>
    </citation>
    <scope>IDENTIFICATION</scope>
</reference>
<evidence type="ECO:0000256" key="1">
    <source>
        <dbReference type="ARBA" id="ARBA00007447"/>
    </source>
</evidence>
<dbReference type="PRINTS" id="PR00792">
    <property type="entry name" value="PEPSIN"/>
</dbReference>
<organism evidence="7 8">
    <name type="scientific">Panagrellus redivivus</name>
    <name type="common">Microworm</name>
    <dbReference type="NCBI Taxonomy" id="6233"/>
    <lineage>
        <taxon>Eukaryota</taxon>
        <taxon>Metazoa</taxon>
        <taxon>Ecdysozoa</taxon>
        <taxon>Nematoda</taxon>
        <taxon>Chromadorea</taxon>
        <taxon>Rhabditida</taxon>
        <taxon>Tylenchina</taxon>
        <taxon>Panagrolaimomorpha</taxon>
        <taxon>Panagrolaimoidea</taxon>
        <taxon>Panagrolaimidae</taxon>
        <taxon>Panagrellus</taxon>
    </lineage>
</organism>
<dbReference type="Proteomes" id="UP000492821">
    <property type="component" value="Unassembled WGS sequence"/>
</dbReference>
<accession>A0A7E4ZXE0</accession>
<evidence type="ECO:0000313" key="7">
    <source>
        <dbReference type="Proteomes" id="UP000492821"/>
    </source>
</evidence>
<evidence type="ECO:0000256" key="2">
    <source>
        <dbReference type="PIRSR" id="PIRSR601461-1"/>
    </source>
</evidence>
<dbReference type="InterPro" id="IPR001969">
    <property type="entry name" value="Aspartic_peptidase_AS"/>
</dbReference>
<feature type="domain" description="Peptidase A1" evidence="6">
    <location>
        <begin position="59"/>
        <end position="366"/>
    </location>
</feature>
<feature type="active site" evidence="2">
    <location>
        <position position="77"/>
    </location>
</feature>
<dbReference type="PROSITE" id="PS51767">
    <property type="entry name" value="PEPTIDASE_A1"/>
    <property type="match status" value="1"/>
</dbReference>
<comment type="similarity">
    <text evidence="1 4">Belongs to the peptidase A1 family.</text>
</comment>
<dbReference type="PROSITE" id="PS00141">
    <property type="entry name" value="ASP_PROTEASE"/>
    <property type="match status" value="1"/>
</dbReference>
<sequence length="371" mass="40294">MASLKVLLCLLVLIAIVQAAVHRIPVTRKHATLAHINRLFSRAKGGLEPVVTRDGELFYSGNISVGTPPQTFITDFDTGSSDLWILDDSCKDDDCSASPVFHKKNSKTFKSDNVPEVIHYAGGNYASGVRAFESVTFGGVSIKSQPFILVNQSQGNFEVKSIFGLSSKDLAESGTPPFYTAVAQKVVDKPILTVFLEKSADDTFGGEITLGDYDTKNCGPIYSKTKSVRTDWHVNISSFSFNGKKIPTGLYDGLIDTGTTMIVVPFDIDELITTVNKTVGLTPSSDYGYVLKCADANKIPDVTFTISGHDHVVQGSQLAVPLVDKKGHCAFGILPYPGIDVFVLGDPFVRDRCVSQNIKTKDVSFAHRKKK</sequence>
<dbReference type="InterPro" id="IPR001461">
    <property type="entry name" value="Aspartic_peptidase_A1"/>
</dbReference>
<dbReference type="SUPFAM" id="SSF50630">
    <property type="entry name" value="Acid proteases"/>
    <property type="match status" value="1"/>
</dbReference>
<dbReference type="InterPro" id="IPR033121">
    <property type="entry name" value="PEPTIDASE_A1"/>
</dbReference>